<sequence>MIAPMAKGDDTVRYSVVLRPHRSAGRHAARWAAGVIGVMAVPLSVVFFLIGAWPVLPFLGGEVVLLYALMRLNQRAGNALESINLTRSTLTVKRIDHWGKTLRVVFQPLWLQVNIEELPGNNNRLELRSHGRSLIIANFLLPQERVELAFALRRELSRLNSTIEAAGQPVAT</sequence>
<dbReference type="InterPro" id="IPR016990">
    <property type="entry name" value="UCP032162_TM"/>
</dbReference>
<organism evidence="2">
    <name type="scientific">metagenome</name>
    <dbReference type="NCBI Taxonomy" id="256318"/>
    <lineage>
        <taxon>unclassified sequences</taxon>
        <taxon>metagenomes</taxon>
    </lineage>
</organism>
<dbReference type="EMBL" id="UIDG01000125">
    <property type="protein sequence ID" value="SUS05787.1"/>
    <property type="molecule type" value="Genomic_DNA"/>
</dbReference>
<accession>A0A380TBJ9</accession>
<keyword evidence="1" id="KW-0472">Membrane</keyword>
<name>A0A380TBJ9_9ZZZZ</name>
<evidence type="ECO:0000256" key="1">
    <source>
        <dbReference type="SAM" id="Phobius"/>
    </source>
</evidence>
<evidence type="ECO:0000313" key="2">
    <source>
        <dbReference type="EMBL" id="SUS05787.1"/>
    </source>
</evidence>
<dbReference type="Pfam" id="PF10003">
    <property type="entry name" value="DUF2244"/>
    <property type="match status" value="1"/>
</dbReference>
<protein>
    <submittedName>
        <fullName evidence="2">Uncharacterized membrane protein</fullName>
    </submittedName>
</protein>
<feature type="transmembrane region" description="Helical" evidence="1">
    <location>
        <begin position="28"/>
        <end position="49"/>
    </location>
</feature>
<proteinExistence type="predicted"/>
<reference evidence="2" key="1">
    <citation type="submission" date="2018-07" db="EMBL/GenBank/DDBJ databases">
        <authorList>
            <person name="Quirk P.G."/>
            <person name="Krulwich T.A."/>
        </authorList>
    </citation>
    <scope>NUCLEOTIDE SEQUENCE</scope>
</reference>
<dbReference type="InterPro" id="IPR019253">
    <property type="entry name" value="DUF2244_TM"/>
</dbReference>
<gene>
    <name evidence="2" type="ORF">DF3PB_2100008</name>
</gene>
<keyword evidence="1" id="KW-1133">Transmembrane helix</keyword>
<dbReference type="PIRSF" id="PIRSF032162">
    <property type="entry name" value="UCP032162_imp"/>
    <property type="match status" value="1"/>
</dbReference>
<dbReference type="AlphaFoldDB" id="A0A380TBJ9"/>
<keyword evidence="1" id="KW-0812">Transmembrane</keyword>